<dbReference type="EMBL" id="JACHMH010000001">
    <property type="protein sequence ID" value="MBB4676508.1"/>
    <property type="molecule type" value="Genomic_DNA"/>
</dbReference>
<organism evidence="6 7">
    <name type="scientific">Crossiella cryophila</name>
    <dbReference type="NCBI Taxonomy" id="43355"/>
    <lineage>
        <taxon>Bacteria</taxon>
        <taxon>Bacillati</taxon>
        <taxon>Actinomycetota</taxon>
        <taxon>Actinomycetes</taxon>
        <taxon>Pseudonocardiales</taxon>
        <taxon>Pseudonocardiaceae</taxon>
        <taxon>Crossiella</taxon>
    </lineage>
</organism>
<dbReference type="InterPro" id="IPR009057">
    <property type="entry name" value="Homeodomain-like_sf"/>
</dbReference>
<dbReference type="PROSITE" id="PS50977">
    <property type="entry name" value="HTH_TETR_2"/>
    <property type="match status" value="1"/>
</dbReference>
<dbReference type="GO" id="GO:0000976">
    <property type="term" value="F:transcription cis-regulatory region binding"/>
    <property type="evidence" value="ECO:0007669"/>
    <property type="project" value="TreeGrafter"/>
</dbReference>
<reference evidence="6 7" key="1">
    <citation type="submission" date="2020-08" db="EMBL/GenBank/DDBJ databases">
        <title>Sequencing the genomes of 1000 actinobacteria strains.</title>
        <authorList>
            <person name="Klenk H.-P."/>
        </authorList>
    </citation>
    <scope>NUCLEOTIDE SEQUENCE [LARGE SCALE GENOMIC DNA]</scope>
    <source>
        <strain evidence="6 7">DSM 44230</strain>
    </source>
</reference>
<accession>A0A7W7FTK0</accession>
<dbReference type="InterPro" id="IPR036271">
    <property type="entry name" value="Tet_transcr_reg_TetR-rel_C_sf"/>
</dbReference>
<dbReference type="GO" id="GO:0003700">
    <property type="term" value="F:DNA-binding transcription factor activity"/>
    <property type="evidence" value="ECO:0007669"/>
    <property type="project" value="TreeGrafter"/>
</dbReference>
<keyword evidence="2 4" id="KW-0238">DNA-binding</keyword>
<dbReference type="InterPro" id="IPR011075">
    <property type="entry name" value="TetR_C"/>
</dbReference>
<gene>
    <name evidence="6" type="ORF">HNR67_002626</name>
</gene>
<comment type="caution">
    <text evidence="6">The sequence shown here is derived from an EMBL/GenBank/DDBJ whole genome shotgun (WGS) entry which is preliminary data.</text>
</comment>
<proteinExistence type="predicted"/>
<name>A0A7W7FTK0_9PSEU</name>
<dbReference type="Gene3D" id="1.10.10.60">
    <property type="entry name" value="Homeodomain-like"/>
    <property type="match status" value="1"/>
</dbReference>
<dbReference type="InterPro" id="IPR050109">
    <property type="entry name" value="HTH-type_TetR-like_transc_reg"/>
</dbReference>
<evidence type="ECO:0000256" key="4">
    <source>
        <dbReference type="PROSITE-ProRule" id="PRU00335"/>
    </source>
</evidence>
<dbReference type="PANTHER" id="PTHR30055">
    <property type="entry name" value="HTH-TYPE TRANSCRIPTIONAL REGULATOR RUTR"/>
    <property type="match status" value="1"/>
</dbReference>
<dbReference type="SUPFAM" id="SSF48498">
    <property type="entry name" value="Tetracyclin repressor-like, C-terminal domain"/>
    <property type="match status" value="1"/>
</dbReference>
<dbReference type="PRINTS" id="PR00455">
    <property type="entry name" value="HTHTETR"/>
</dbReference>
<dbReference type="InterPro" id="IPR001647">
    <property type="entry name" value="HTH_TetR"/>
</dbReference>
<evidence type="ECO:0000259" key="5">
    <source>
        <dbReference type="PROSITE" id="PS50977"/>
    </source>
</evidence>
<evidence type="ECO:0000256" key="3">
    <source>
        <dbReference type="ARBA" id="ARBA00023163"/>
    </source>
</evidence>
<dbReference type="Pfam" id="PF16859">
    <property type="entry name" value="TetR_C_11"/>
    <property type="match status" value="1"/>
</dbReference>
<evidence type="ECO:0000313" key="7">
    <source>
        <dbReference type="Proteomes" id="UP000533598"/>
    </source>
</evidence>
<dbReference type="RefSeq" id="WP_185002326.1">
    <property type="nucleotide sequence ID" value="NZ_BAAAUI010000015.1"/>
</dbReference>
<dbReference type="AlphaFoldDB" id="A0A7W7FTK0"/>
<dbReference type="Gene3D" id="1.10.357.10">
    <property type="entry name" value="Tetracycline Repressor, domain 2"/>
    <property type="match status" value="1"/>
</dbReference>
<feature type="DNA-binding region" description="H-T-H motif" evidence="4">
    <location>
        <begin position="36"/>
        <end position="55"/>
    </location>
</feature>
<dbReference type="PANTHER" id="PTHR30055:SF148">
    <property type="entry name" value="TETR-FAMILY TRANSCRIPTIONAL REGULATOR"/>
    <property type="match status" value="1"/>
</dbReference>
<dbReference type="Pfam" id="PF00440">
    <property type="entry name" value="TetR_N"/>
    <property type="match status" value="1"/>
</dbReference>
<dbReference type="SUPFAM" id="SSF46689">
    <property type="entry name" value="Homeodomain-like"/>
    <property type="match status" value="1"/>
</dbReference>
<evidence type="ECO:0000256" key="2">
    <source>
        <dbReference type="ARBA" id="ARBA00023125"/>
    </source>
</evidence>
<evidence type="ECO:0000313" key="6">
    <source>
        <dbReference type="EMBL" id="MBB4676508.1"/>
    </source>
</evidence>
<keyword evidence="7" id="KW-1185">Reference proteome</keyword>
<evidence type="ECO:0000256" key="1">
    <source>
        <dbReference type="ARBA" id="ARBA00023015"/>
    </source>
</evidence>
<keyword evidence="3" id="KW-0804">Transcription</keyword>
<protein>
    <submittedName>
        <fullName evidence="6">AcrR family transcriptional regulator</fullName>
    </submittedName>
</protein>
<sequence length="207" mass="22636">MTGSRKKVPLSDPDRYREVLSAARAVLAEVGYERFNMDLVARRVQASKATLYQRWPSKAALIIDAVHAYRARPECPDTGSLVEDFRVLGRMAVAQSSADTRGLVIGLLEGSRRDEELARLYQERMQQSGPDLADLVVRRAEARGELAPGVDPEMLRDLVGALYLFQLLVRGVPPDDALIDRVADGLIAPLSTERAISAAQQTPGAAP</sequence>
<feature type="domain" description="HTH tetR-type" evidence="5">
    <location>
        <begin position="13"/>
        <end position="73"/>
    </location>
</feature>
<keyword evidence="1" id="KW-0805">Transcription regulation</keyword>
<dbReference type="Proteomes" id="UP000533598">
    <property type="component" value="Unassembled WGS sequence"/>
</dbReference>